<protein>
    <submittedName>
        <fullName evidence="1">Uncharacterized protein</fullName>
    </submittedName>
</protein>
<proteinExistence type="predicted"/>
<dbReference type="EMBL" id="FCOW01000010">
    <property type="protein sequence ID" value="CVK19519.1"/>
    <property type="molecule type" value="Genomic_DNA"/>
</dbReference>
<reference evidence="1 2" key="1">
    <citation type="submission" date="2016-01" db="EMBL/GenBank/DDBJ databases">
        <authorList>
            <person name="Brown R."/>
        </authorList>
    </citation>
    <scope>NUCLEOTIDE SEQUENCE [LARGE SCALE GENOMIC DNA]</scope>
    <source>
        <strain evidence="1">Sporomusa sphaeroides DSM 2875</strain>
    </source>
</reference>
<gene>
    <name evidence="1" type="ORF">SSPH_02170</name>
</gene>
<keyword evidence="2" id="KW-1185">Reference proteome</keyword>
<accession>A0ABM9W2X4</accession>
<sequence length="30" mass="3052">MTQAGSLPLPGSAAAAAVVIIREVNKLEDE</sequence>
<organism evidence="1 2">
    <name type="scientific">Sporomusa sphaeroides DSM 2875</name>
    <dbReference type="NCBI Taxonomy" id="1337886"/>
    <lineage>
        <taxon>Bacteria</taxon>
        <taxon>Bacillati</taxon>
        <taxon>Bacillota</taxon>
        <taxon>Negativicutes</taxon>
        <taxon>Selenomonadales</taxon>
        <taxon>Sporomusaceae</taxon>
        <taxon>Sporomusa</taxon>
    </lineage>
</organism>
<dbReference type="Proteomes" id="UP000245702">
    <property type="component" value="Unassembled WGS sequence"/>
</dbReference>
<comment type="caution">
    <text evidence="1">The sequence shown here is derived from an EMBL/GenBank/DDBJ whole genome shotgun (WGS) entry which is preliminary data.</text>
</comment>
<name>A0ABM9W2X4_9FIRM</name>
<evidence type="ECO:0000313" key="1">
    <source>
        <dbReference type="EMBL" id="CVK19519.1"/>
    </source>
</evidence>
<evidence type="ECO:0000313" key="2">
    <source>
        <dbReference type="Proteomes" id="UP000245702"/>
    </source>
</evidence>